<dbReference type="NCBIfam" id="TIGR02290">
    <property type="entry name" value="M3_fam_3"/>
    <property type="match status" value="1"/>
</dbReference>
<keyword evidence="2 6" id="KW-0479">Metal-binding</keyword>
<evidence type="ECO:0000256" key="1">
    <source>
        <dbReference type="ARBA" id="ARBA00022670"/>
    </source>
</evidence>
<comment type="similarity">
    <text evidence="6">Belongs to the peptidase M3 family.</text>
</comment>
<dbReference type="RefSeq" id="WP_207257850.1">
    <property type="nucleotide sequence ID" value="NZ_JAFMPP010000008.1"/>
</dbReference>
<accession>A0A939G0R6</accession>
<dbReference type="GO" id="GO:0004222">
    <property type="term" value="F:metalloendopeptidase activity"/>
    <property type="evidence" value="ECO:0007669"/>
    <property type="project" value="InterPro"/>
</dbReference>
<keyword evidence="3 6" id="KW-0378">Hydrolase</keyword>
<sequence>MKTTITPTRSAVEASAAEANGLPEWNLADLYPAMDSPELSRDLDKARADATSFQDRWRGRLADEASAGQGQLAEAITAYESLEELLGRIISYAGLVYSGDTSDPTRAKFYGDIQSDVTDIASKLLFFTLELNRIDDAVIDAAMDRDPALAHYRPWLVDLRKDKPYQLEDRVEELFHDKSVTGAGAWNRLFDETLTSLRFTVDGEDMALEAALNMLQDPEPEKRRKAANALANVFSANLRVFTLITNTLAKDKEISDRWRGFSDVADSRHLANRVEREVVDALTEAVAEAYPRISHRYYAMKAKWLGVDQLEYWDRNAPLPDAKRRDIPWDEARSTVLSAYSGFAPEMAEIAERFFDNSWIDAAIRPGKAPGAFAHPTVPSAHPYVLLNYMGKPRDVMTLAHELGHGVHQVLAGRQGALMAPTPLTLAETASVFGEMLTFRSLLDQAKTDAERKTLLASKVEDMINTVVRQIAFYQFERRLHTERRAGELTAERIGEIWLEVQGKSLGPAIRLGDGYETYWTYVPHFIHTPFYVYAYAFGDCLVNSLYAVYRTSEAGFQEKYFAMLKAGGTKHHSQLLAPFGLDASDPAFWSKGLAMISRFIDELEAMD</sequence>
<comment type="cofactor">
    <cofactor evidence="6">
        <name>Zn(2+)</name>
        <dbReference type="ChEBI" id="CHEBI:29105"/>
    </cofactor>
    <text evidence="6">Binds 1 zinc ion.</text>
</comment>
<evidence type="ECO:0000256" key="5">
    <source>
        <dbReference type="ARBA" id="ARBA00023049"/>
    </source>
</evidence>
<evidence type="ECO:0000256" key="6">
    <source>
        <dbReference type="RuleBase" id="RU003435"/>
    </source>
</evidence>
<comment type="caution">
    <text evidence="9">The sequence shown here is derived from an EMBL/GenBank/DDBJ whole genome shotgun (WGS) entry which is preliminary data.</text>
</comment>
<dbReference type="InterPro" id="IPR011977">
    <property type="entry name" value="Pept_M3B_clade3"/>
</dbReference>
<dbReference type="EMBL" id="JAFMPP010000008">
    <property type="protein sequence ID" value="MBO0663062.1"/>
    <property type="molecule type" value="Genomic_DNA"/>
</dbReference>
<dbReference type="InterPro" id="IPR042088">
    <property type="entry name" value="OligoPept_F_C"/>
</dbReference>
<dbReference type="GO" id="GO:0006508">
    <property type="term" value="P:proteolysis"/>
    <property type="evidence" value="ECO:0007669"/>
    <property type="project" value="UniProtKB-KW"/>
</dbReference>
<evidence type="ECO:0000259" key="7">
    <source>
        <dbReference type="Pfam" id="PF01432"/>
    </source>
</evidence>
<keyword evidence="5 6" id="KW-0482">Metalloprotease</keyword>
<evidence type="ECO:0000256" key="3">
    <source>
        <dbReference type="ARBA" id="ARBA00022801"/>
    </source>
</evidence>
<protein>
    <submittedName>
        <fullName evidence="9">M3 family oligoendopeptidase</fullName>
    </submittedName>
</protein>
<dbReference type="PANTHER" id="PTHR11804:SF5">
    <property type="entry name" value="OLIGOENDOPEPTIDASE F"/>
    <property type="match status" value="1"/>
</dbReference>
<dbReference type="Gene3D" id="1.20.140.70">
    <property type="entry name" value="Oligopeptidase f, N-terminal domain"/>
    <property type="match status" value="1"/>
</dbReference>
<dbReference type="PANTHER" id="PTHR11804">
    <property type="entry name" value="PROTEASE M3 THIMET OLIGOPEPTIDASE-RELATED"/>
    <property type="match status" value="1"/>
</dbReference>
<evidence type="ECO:0000256" key="4">
    <source>
        <dbReference type="ARBA" id="ARBA00022833"/>
    </source>
</evidence>
<feature type="domain" description="Oligopeptidase F N-terminal" evidence="8">
    <location>
        <begin position="130"/>
        <end position="199"/>
    </location>
</feature>
<evidence type="ECO:0000256" key="2">
    <source>
        <dbReference type="ARBA" id="ARBA00022723"/>
    </source>
</evidence>
<dbReference type="InterPro" id="IPR045090">
    <property type="entry name" value="Pept_M3A_M3B"/>
</dbReference>
<dbReference type="InterPro" id="IPR013647">
    <property type="entry name" value="OligopepF_N_dom"/>
</dbReference>
<dbReference type="Proteomes" id="UP000664122">
    <property type="component" value="Unassembled WGS sequence"/>
</dbReference>
<keyword evidence="1 6" id="KW-0645">Protease</keyword>
<dbReference type="SUPFAM" id="SSF55486">
    <property type="entry name" value="Metalloproteases ('zincins'), catalytic domain"/>
    <property type="match status" value="1"/>
</dbReference>
<gene>
    <name evidence="9" type="ORF">J1C48_10780</name>
</gene>
<dbReference type="Pfam" id="PF08439">
    <property type="entry name" value="Peptidase_M3_N"/>
    <property type="match status" value="1"/>
</dbReference>
<dbReference type="GO" id="GO:0006518">
    <property type="term" value="P:peptide metabolic process"/>
    <property type="evidence" value="ECO:0007669"/>
    <property type="project" value="TreeGrafter"/>
</dbReference>
<dbReference type="InterPro" id="IPR001567">
    <property type="entry name" value="Pept_M3A_M3B_dom"/>
</dbReference>
<keyword evidence="10" id="KW-1185">Reference proteome</keyword>
<evidence type="ECO:0000259" key="8">
    <source>
        <dbReference type="Pfam" id="PF08439"/>
    </source>
</evidence>
<keyword evidence="4 6" id="KW-0862">Zinc</keyword>
<organism evidence="9 10">
    <name type="scientific">Jiella flava</name>
    <dbReference type="NCBI Taxonomy" id="2816857"/>
    <lineage>
        <taxon>Bacteria</taxon>
        <taxon>Pseudomonadati</taxon>
        <taxon>Pseudomonadota</taxon>
        <taxon>Alphaproteobacteria</taxon>
        <taxon>Hyphomicrobiales</taxon>
        <taxon>Aurantimonadaceae</taxon>
        <taxon>Jiella</taxon>
    </lineage>
</organism>
<evidence type="ECO:0000313" key="9">
    <source>
        <dbReference type="EMBL" id="MBO0663062.1"/>
    </source>
</evidence>
<name>A0A939G0R6_9HYPH</name>
<dbReference type="AlphaFoldDB" id="A0A939G0R6"/>
<dbReference type="CDD" id="cd09610">
    <property type="entry name" value="M3B_PepF"/>
    <property type="match status" value="1"/>
</dbReference>
<proteinExistence type="inferred from homology"/>
<reference evidence="9" key="1">
    <citation type="submission" date="2021-03" db="EMBL/GenBank/DDBJ databases">
        <title>Whole genome sequence of Jiella sp. CQZ9-1.</title>
        <authorList>
            <person name="Tuo L."/>
        </authorList>
    </citation>
    <scope>NUCLEOTIDE SEQUENCE</scope>
    <source>
        <strain evidence="9">CQZ9-1</strain>
    </source>
</reference>
<dbReference type="GO" id="GO:0046872">
    <property type="term" value="F:metal ion binding"/>
    <property type="evidence" value="ECO:0007669"/>
    <property type="project" value="UniProtKB-UniRule"/>
</dbReference>
<dbReference type="Pfam" id="PF01432">
    <property type="entry name" value="Peptidase_M3"/>
    <property type="match status" value="1"/>
</dbReference>
<dbReference type="Gene3D" id="1.10.1370.20">
    <property type="entry name" value="Oligoendopeptidase f, C-terminal domain"/>
    <property type="match status" value="1"/>
</dbReference>
<evidence type="ECO:0000313" key="10">
    <source>
        <dbReference type="Proteomes" id="UP000664122"/>
    </source>
</evidence>
<feature type="domain" description="Peptidase M3A/M3B catalytic" evidence="7">
    <location>
        <begin position="214"/>
        <end position="594"/>
    </location>
</feature>